<reference evidence="2 3" key="1">
    <citation type="journal article" date="2012" name="J. Bacteriol.">
        <title>Draft Genome Sequence of Cecembia lonarensis Strain LW9T, Isolated from Lonar Lake, a Haloalkaline Lake in India.</title>
        <authorList>
            <person name="Shivaji S."/>
            <person name="Ara S."/>
            <person name="Singh A."/>
            <person name="Pinnaka A.K."/>
        </authorList>
    </citation>
    <scope>NUCLEOTIDE SEQUENCE [LARGE SCALE GENOMIC DNA]</scope>
    <source>
        <strain evidence="2 3">LW9</strain>
    </source>
</reference>
<dbReference type="Proteomes" id="UP000004478">
    <property type="component" value="Unassembled WGS sequence"/>
</dbReference>
<protein>
    <submittedName>
        <fullName evidence="2">Putative esterase</fullName>
    </submittedName>
</protein>
<evidence type="ECO:0000313" key="3">
    <source>
        <dbReference type="Proteomes" id="UP000004478"/>
    </source>
</evidence>
<sequence>MKNIVRYEHQAHYRLSHLVNRKEEEILFALHGYGQLSEYFLKKLRPIFSDERLIVVPEATNYAYLEGFSGRVGSNWMTKHERESAIANNINYLNTLLEAILVKYTHKPLLKVLGFSQGAATATRWVSQLEYPVKTLVLWGGGFAHDLHPVTTAQKLNGSKCYLAIGDKDEIITQESLEKQEALISALGVTADKVSYSGGHDLDISVLESLIEENK</sequence>
<keyword evidence="3" id="KW-1185">Reference proteome</keyword>
<proteinExistence type="predicted"/>
<organism evidence="2 3">
    <name type="scientific">Cecembia lonarensis (strain CCUG 58316 / KCTC 22772 / LW9)</name>
    <dbReference type="NCBI Taxonomy" id="1225176"/>
    <lineage>
        <taxon>Bacteria</taxon>
        <taxon>Pseudomonadati</taxon>
        <taxon>Bacteroidota</taxon>
        <taxon>Cytophagia</taxon>
        <taxon>Cytophagales</taxon>
        <taxon>Cyclobacteriaceae</taxon>
        <taxon>Cecembia</taxon>
    </lineage>
</organism>
<dbReference type="AlphaFoldDB" id="K1LCV7"/>
<accession>K1LCV7</accession>
<feature type="domain" description="Phospholipase/carboxylesterase/thioesterase" evidence="1">
    <location>
        <begin position="21"/>
        <end position="210"/>
    </location>
</feature>
<dbReference type="InterPro" id="IPR029058">
    <property type="entry name" value="AB_hydrolase_fold"/>
</dbReference>
<dbReference type="GO" id="GO:0016787">
    <property type="term" value="F:hydrolase activity"/>
    <property type="evidence" value="ECO:0007669"/>
    <property type="project" value="InterPro"/>
</dbReference>
<dbReference type="Pfam" id="PF02230">
    <property type="entry name" value="Abhydrolase_2"/>
    <property type="match status" value="1"/>
</dbReference>
<dbReference type="EMBL" id="AMGM01000014">
    <property type="protein sequence ID" value="EKB50037.1"/>
    <property type="molecule type" value="Genomic_DNA"/>
</dbReference>
<dbReference type="InterPro" id="IPR003140">
    <property type="entry name" value="PLipase/COase/thioEstase"/>
</dbReference>
<dbReference type="Gene3D" id="3.40.50.1820">
    <property type="entry name" value="alpha/beta hydrolase"/>
    <property type="match status" value="1"/>
</dbReference>
<dbReference type="RefSeq" id="WP_009184359.1">
    <property type="nucleotide sequence ID" value="NZ_AMGM01000014.1"/>
</dbReference>
<comment type="caution">
    <text evidence="2">The sequence shown here is derived from an EMBL/GenBank/DDBJ whole genome shotgun (WGS) entry which is preliminary data.</text>
</comment>
<dbReference type="OrthoDB" id="595091at2"/>
<evidence type="ECO:0000259" key="1">
    <source>
        <dbReference type="Pfam" id="PF02230"/>
    </source>
</evidence>
<name>K1LCV7_CECL9</name>
<evidence type="ECO:0000313" key="2">
    <source>
        <dbReference type="EMBL" id="EKB50037.1"/>
    </source>
</evidence>
<dbReference type="SUPFAM" id="SSF53474">
    <property type="entry name" value="alpha/beta-Hydrolases"/>
    <property type="match status" value="1"/>
</dbReference>
<gene>
    <name evidence="2" type="ORF">B879_01319</name>
</gene>